<accession>A0A1H6SZ18</accession>
<keyword evidence="2" id="KW-0732">Signal</keyword>
<dbReference type="STRING" id="529704.SAMN02927913_1530"/>
<dbReference type="SUPFAM" id="SSF74653">
    <property type="entry name" value="TolA/TonB C-terminal domain"/>
    <property type="match status" value="2"/>
</dbReference>
<organism evidence="4 5">
    <name type="scientific">Frateuria terrea</name>
    <dbReference type="NCBI Taxonomy" id="529704"/>
    <lineage>
        <taxon>Bacteria</taxon>
        <taxon>Pseudomonadati</taxon>
        <taxon>Pseudomonadota</taxon>
        <taxon>Gammaproteobacteria</taxon>
        <taxon>Lysobacterales</taxon>
        <taxon>Rhodanobacteraceae</taxon>
        <taxon>Frateuria</taxon>
    </lineage>
</organism>
<dbReference type="Proteomes" id="UP000199420">
    <property type="component" value="Unassembled WGS sequence"/>
</dbReference>
<dbReference type="GO" id="GO:0055085">
    <property type="term" value="P:transmembrane transport"/>
    <property type="evidence" value="ECO:0007669"/>
    <property type="project" value="InterPro"/>
</dbReference>
<evidence type="ECO:0000256" key="1">
    <source>
        <dbReference type="SAM" id="MobiDB-lite"/>
    </source>
</evidence>
<protein>
    <submittedName>
        <fullName evidence="4">TonB protein C-terminal</fullName>
    </submittedName>
</protein>
<proteinExistence type="predicted"/>
<feature type="chain" id="PRO_5011679848" evidence="2">
    <location>
        <begin position="26"/>
        <end position="254"/>
    </location>
</feature>
<sequence length="254" mass="27272">MKAWVAMVGIAGAALAVSGWSAARAAAPPAGGQQVAREYHAEVALDIDAHGQVTAVQLPADLPPVLAGPAREAIGHWRFEPPVRGGHAVTARTWAQVRLQLLRQSDGNYGLRAVYGSNGPGLTFARRPDYPRNEIRQRGQGRLVMEATVQPDGTLTDVHMASYRFNHPDPGAFRTSAETVMRYAHAQPELVDGKPVATRIQVAFVWALQSITRGEALSRQVSKETTPGIDSGSRPIGEVVALDSPVRLIRDPQG</sequence>
<dbReference type="Pfam" id="PF03544">
    <property type="entry name" value="TonB_C"/>
    <property type="match status" value="1"/>
</dbReference>
<dbReference type="InterPro" id="IPR037682">
    <property type="entry name" value="TonB_C"/>
</dbReference>
<dbReference type="OrthoDB" id="5950401at2"/>
<evidence type="ECO:0000313" key="4">
    <source>
        <dbReference type="EMBL" id="SEI73108.1"/>
    </source>
</evidence>
<evidence type="ECO:0000256" key="2">
    <source>
        <dbReference type="SAM" id="SignalP"/>
    </source>
</evidence>
<feature type="region of interest" description="Disordered" evidence="1">
    <location>
        <begin position="217"/>
        <end position="236"/>
    </location>
</feature>
<name>A0A1H6SZ18_9GAMM</name>
<dbReference type="EMBL" id="FNYC01000002">
    <property type="protein sequence ID" value="SEI73108.1"/>
    <property type="molecule type" value="Genomic_DNA"/>
</dbReference>
<feature type="domain" description="TonB C-terminal" evidence="3">
    <location>
        <begin position="127"/>
        <end position="207"/>
    </location>
</feature>
<reference evidence="4 5" key="1">
    <citation type="submission" date="2016-10" db="EMBL/GenBank/DDBJ databases">
        <authorList>
            <person name="de Groot N.N."/>
        </authorList>
    </citation>
    <scope>NUCLEOTIDE SEQUENCE [LARGE SCALE GENOMIC DNA]</scope>
    <source>
        <strain evidence="4 5">DSM 26515</strain>
    </source>
</reference>
<keyword evidence="5" id="KW-1185">Reference proteome</keyword>
<dbReference type="AlphaFoldDB" id="A0A1H6SZ18"/>
<gene>
    <name evidence="4" type="ORF">SAMN04487997_1615</name>
</gene>
<dbReference type="Gene3D" id="3.30.1150.10">
    <property type="match status" value="2"/>
</dbReference>
<feature type="signal peptide" evidence="2">
    <location>
        <begin position="1"/>
        <end position="25"/>
    </location>
</feature>
<evidence type="ECO:0000313" key="5">
    <source>
        <dbReference type="Proteomes" id="UP000199420"/>
    </source>
</evidence>
<dbReference type="RefSeq" id="WP_091335475.1">
    <property type="nucleotide sequence ID" value="NZ_FNYC01000002.1"/>
</dbReference>
<evidence type="ECO:0000259" key="3">
    <source>
        <dbReference type="Pfam" id="PF03544"/>
    </source>
</evidence>